<evidence type="ECO:0000259" key="4">
    <source>
        <dbReference type="Pfam" id="PF06165"/>
    </source>
</evidence>
<dbReference type="InterPro" id="IPR033432">
    <property type="entry name" value="GH94_catalytic"/>
</dbReference>
<reference evidence="7 8" key="2">
    <citation type="submission" date="2020-04" db="EMBL/GenBank/DDBJ databases">
        <authorList>
            <person name="Fomenkov A."/>
            <person name="Anton B.P."/>
            <person name="Roberts R.J."/>
        </authorList>
    </citation>
    <scope>NUCLEOTIDE SEQUENCE [LARGE SCALE GENOMIC DNA]</scope>
    <source>
        <strain evidence="7 8">S2</strain>
    </source>
</reference>
<feature type="transmembrane region" description="Helical" evidence="3">
    <location>
        <begin position="1251"/>
        <end position="1269"/>
    </location>
</feature>
<dbReference type="GO" id="GO:0016757">
    <property type="term" value="F:glycosyltransferase activity"/>
    <property type="evidence" value="ECO:0007669"/>
    <property type="project" value="UniProtKB-KW"/>
</dbReference>
<dbReference type="SMART" id="SM01068">
    <property type="entry name" value="CBM_X"/>
    <property type="match status" value="2"/>
</dbReference>
<dbReference type="CDD" id="cd11756">
    <property type="entry name" value="GH94N_ChvB_NdvB_1_like"/>
    <property type="match status" value="1"/>
</dbReference>
<dbReference type="SUPFAM" id="SSF74650">
    <property type="entry name" value="Galactose mutarotase-like"/>
    <property type="match status" value="3"/>
</dbReference>
<feature type="domain" description="Glycosyl hydrolase 94 catalytic" evidence="6">
    <location>
        <begin position="2328"/>
        <end position="2753"/>
    </location>
</feature>
<protein>
    <submittedName>
        <fullName evidence="7">Glycosyl transferase family 36</fullName>
    </submittedName>
</protein>
<dbReference type="InterPro" id="IPR052047">
    <property type="entry name" value="GH94_Enzymes"/>
</dbReference>
<dbReference type="InterPro" id="IPR010383">
    <property type="entry name" value="Glyco_hydrolase_94_b-supersand"/>
</dbReference>
<name>A0A6H1NYA9_PRIMG</name>
<feature type="domain" description="Glycosyl hydrolase 94 supersandwich" evidence="4">
    <location>
        <begin position="2236"/>
        <end position="2314"/>
    </location>
</feature>
<keyword evidence="2 7" id="KW-0808">Transferase</keyword>
<keyword evidence="3" id="KW-0812">Transmembrane</keyword>
<reference evidence="7 8" key="1">
    <citation type="submission" date="2020-04" db="EMBL/GenBank/DDBJ databases">
        <title>Genome-Wide Identification of 5-Methylcytosine Sites in Bacterial Genomes By High-Throughput Sequencing of MspJI Restriction Fragments.</title>
        <authorList>
            <person name="Wu V."/>
        </authorList>
    </citation>
    <scope>NUCLEOTIDE SEQUENCE [LARGE SCALE GENOMIC DNA]</scope>
    <source>
        <strain evidence="7 8">S2</strain>
    </source>
</reference>
<dbReference type="PANTHER" id="PTHR37469:SF2">
    <property type="entry name" value="CELLOBIONIC ACID PHOSPHORYLASE"/>
    <property type="match status" value="1"/>
</dbReference>
<feature type="transmembrane region" description="Helical" evidence="3">
    <location>
        <begin position="412"/>
        <end position="433"/>
    </location>
</feature>
<dbReference type="InterPro" id="IPR037824">
    <property type="entry name" value="GH94N_2_NdvB"/>
</dbReference>
<evidence type="ECO:0000313" key="8">
    <source>
        <dbReference type="Proteomes" id="UP000501868"/>
    </source>
</evidence>
<dbReference type="CDD" id="cd11753">
    <property type="entry name" value="GH94N_ChvB_NdvB_2_like"/>
    <property type="match status" value="1"/>
</dbReference>
<dbReference type="GO" id="GO:0005975">
    <property type="term" value="P:carbohydrate metabolic process"/>
    <property type="evidence" value="ECO:0007669"/>
    <property type="project" value="InterPro"/>
</dbReference>
<dbReference type="InterPro" id="IPR008928">
    <property type="entry name" value="6-hairpin_glycosidase_sf"/>
</dbReference>
<dbReference type="InterPro" id="IPR037820">
    <property type="entry name" value="GH94N_NdvB"/>
</dbReference>
<dbReference type="InterPro" id="IPR019282">
    <property type="entry name" value="Glycoamylase-like_cons_dom"/>
</dbReference>
<organism evidence="7 8">
    <name type="scientific">Priestia megaterium</name>
    <name type="common">Bacillus megaterium</name>
    <dbReference type="NCBI Taxonomy" id="1404"/>
    <lineage>
        <taxon>Bacteria</taxon>
        <taxon>Bacillati</taxon>
        <taxon>Bacillota</taxon>
        <taxon>Bacilli</taxon>
        <taxon>Bacillales</taxon>
        <taxon>Bacillaceae</taxon>
        <taxon>Priestia</taxon>
    </lineage>
</organism>
<feature type="transmembrane region" description="Helical" evidence="3">
    <location>
        <begin position="956"/>
        <end position="975"/>
    </location>
</feature>
<evidence type="ECO:0000256" key="2">
    <source>
        <dbReference type="ARBA" id="ARBA00022679"/>
    </source>
</evidence>
<evidence type="ECO:0000313" key="7">
    <source>
        <dbReference type="EMBL" id="QIZ06177.1"/>
    </source>
</evidence>
<dbReference type="InterPro" id="IPR011013">
    <property type="entry name" value="Gal_mutarotase_sf_dom"/>
</dbReference>
<feature type="domain" description="Glycosyl hydrolase 94 supersandwich" evidence="4">
    <location>
        <begin position="1988"/>
        <end position="2176"/>
    </location>
</feature>
<feature type="domain" description="Glycosyl hydrolase 94 supersandwich" evidence="4">
    <location>
        <begin position="1465"/>
        <end position="1738"/>
    </location>
</feature>
<dbReference type="SUPFAM" id="SSF48208">
    <property type="entry name" value="Six-hairpin glycosidases"/>
    <property type="match status" value="1"/>
</dbReference>
<dbReference type="Pfam" id="PF17167">
    <property type="entry name" value="Glyco_hydro_94"/>
    <property type="match status" value="1"/>
</dbReference>
<feature type="transmembrane region" description="Helical" evidence="3">
    <location>
        <begin position="869"/>
        <end position="891"/>
    </location>
</feature>
<dbReference type="Gene3D" id="2.70.98.40">
    <property type="entry name" value="Glycoside hydrolase, family 65, N-terminal domain"/>
    <property type="match status" value="2"/>
</dbReference>
<dbReference type="InterPro" id="IPR012341">
    <property type="entry name" value="6hp_glycosidase-like_sf"/>
</dbReference>
<feature type="transmembrane region" description="Helical" evidence="3">
    <location>
        <begin position="439"/>
        <end position="458"/>
    </location>
</feature>
<evidence type="ECO:0000256" key="3">
    <source>
        <dbReference type="SAM" id="Phobius"/>
    </source>
</evidence>
<dbReference type="Proteomes" id="UP000501868">
    <property type="component" value="Chromosome"/>
</dbReference>
<keyword evidence="3" id="KW-0472">Membrane</keyword>
<keyword evidence="3" id="KW-1133">Transmembrane helix</keyword>
<dbReference type="Pfam" id="PF10091">
    <property type="entry name" value="Glycoamylase"/>
    <property type="match status" value="1"/>
</dbReference>
<accession>A0A6H1NYA9</accession>
<dbReference type="Gene3D" id="1.50.10.10">
    <property type="match status" value="1"/>
</dbReference>
<dbReference type="Pfam" id="PF06165">
    <property type="entry name" value="GH94_b-supersand"/>
    <property type="match status" value="3"/>
</dbReference>
<gene>
    <name evidence="7" type="ORF">HFZ78_05085</name>
</gene>
<dbReference type="EMBL" id="CP051128">
    <property type="protein sequence ID" value="QIZ06177.1"/>
    <property type="molecule type" value="Genomic_DNA"/>
</dbReference>
<evidence type="ECO:0000259" key="5">
    <source>
        <dbReference type="Pfam" id="PF10091"/>
    </source>
</evidence>
<dbReference type="Gene3D" id="2.60.420.10">
    <property type="entry name" value="Maltose phosphorylase, domain 3"/>
    <property type="match status" value="1"/>
</dbReference>
<proteinExistence type="predicted"/>
<sequence length="2835" mass="322933">MIYNKEQLREEAHKAALKHDPFISRKPSARFLQSNESDLEKLRGFVNDLRDNRSSCSQPAEEWLLDNAEFLEEQVLVVNQDLTKGFVNSLPHLKKTGDSRVFSICTDYLQFNDGHLDMDSFISYLQSYQEVSLLKMAEVWAVPLIMRVALIRRLAEIMETVKERRDVCSLVEKLLFGIEASEITPEKLKQVLEEAGQEMPLSGLMIVHLVKHLRERADYTATVGEWLICKLENGPESLDHILSYEFQLQAAFQVTTGNLITSMRKLSRWDWNETFEQISMVEQSLRKERTGFYAQLDFSSRDTLRKRVEQLARRLNLPENLVAAQAVELADKYGEEPSVEVSQERVNSEELAEKYGKELHERNSTERNRPLFVAYYLLDPNGIMQLRQALKMCGKPRTLPETGLMRRATGTYFNMLAVCFVVFLVGFSIWIGWDELFSPIQWLAILGILLFPVTEWAVTSAHWFIERVKGPVPLLRFDFSKGISADAKTMVVIPVIWSSIAEVKELAERLELHYLANRDSNLHFGLLGDFKDAETESLEQDEVILTAAKREIEQLRNTYSNTNFHLFQRKRKWNPSEGVWMGWERKRGKLVEFVEFLKGREDTSFAFIEADLSLLQDVRYIITLDSDTQLPLESAQRMIGTLHLPYNQPVLNETKTRVIEGYGVLQPRLSMSHQASTSSRFSSLWSTNPGFDPYAFAVSDPYQDALGQGIFTGKGIFEVDTFYQVLCERIPDNRVLSHDLLEGGFLRAGLLSDIELIDHYPAKFIVFQKRQHRWVRGDWQLLLWLLPRLYNRRGELLPVDLSVLTRWQIIDNMRRSLLSTALFVTLLLAVTILPGSPLRWIALVVATWFLPLLRQIVTVQTGLMNLRSILNTTVQVLLGIVILPFQIVLLLDAIGRTLYRLLFSKKRLLEWVSSDEENRKSKQNGTSLLQGMVGGYVLCILFLAATLFNENIVVQIIGLTLSVMWVCAPFVIRWLDQPSPQDRITFSEDEMEELTNLAQQIWSFYEDYVTEKENWLPPDNVQMEPPNGVAHRTSPTNIGMYLTCALAARDFSFIDTPGLILRLERTLETLERMEKWEGHFYNWYDTETLNPLSPRYVSTVDSGNLVGCLITVKEGLAEWLEAFDKKENSTYHFDNDEAMKIAFSEEITPYVSSRLNGKRVSVNWRDRGQMLLKRLEKLIEETNFQPLFDHRAKLFSLGYHADRNTRDEVLYDLMASEARIASFVAIALGQVSVSHWHVLGRTMTRVGKRPVLLSWSGTMFEYLMPWLLMRTYRKTLWETTYAAVVDRQVQYASQRGVPFGISESGYYAFDYQMNYQYRAFGVPGLGFKRGLEQDLVIAPYATIMALPFAKDQALDALKKIEQLNGRGKYGFYEAMDFTQERLPNNKQHKVIQSFMAHHQGMSLLTLANLLLPKTMVERFHRNKQIRSAELLLQERIPKTPKYIKHPALGRVHKKNSKSAQDAAKIREYISPDTRVPEVSVLSNGSFTTVVTNTGSGFSQYKGLLVSRWREDPVMDPWGNYVYIRDVSQDKLWSPSYQPCRVESSEQRVQFGLDRATFMRVDGDVKTSMEICVSSEMNAELRRITLTNSGEEAKVLEVTTFVELALSNPIADVAHTAFSKLFIRTAFDAESGCLVAGRRPREAKDQTLWSAHSLLVDGDTLGSVEFETDRSSFIGRGYRLSDPQGIRTRLRGKVGSVADPAFVMRRRICIEPGKQIQLVAVTSVSETKEDAIEIVRKFAPDQAVERAFQLSWNRGQIEIRNLHLTNQEATDFQRLAGHILYTSPLKKDRGKSILINTKGQSGLWSFGVSGDRPIVLLRIEDRSQMPFVVKMLTGHEYIRRLGLLFDLVLLNESEEGYYQHLQEALQQVAEHGVDRFGVGLSGVYVIASNQLSAEDKALLMAVARVELRAGGASLATQMRLPKGEMENGMHKIGTPNGLLKDETENGLPEQLIPVPSAKNKNVFSGQTIQEETKEWLFFNGWGGFSPDGKEYRIMIKNGNHLPAPWINVLANPRFGSLISEMGSGYTWWRNSRECKLTPWSNDPVLDPPTETAYLRDEESGKVWSAAPSAVHSNEPYKITHGKGFTKFDHERNGIKHEMLVYVPLEDPVKIIRLKLHNKTSEQRHISLTYYAEWVLGVQRQANAPFIVTEWVESERVMIAKNTYQETFRDATVFLGIYPQRGAVTGSGEVKDSGIAAWQDSSGAPGEIPGSDAVKDQDSITAPDQVRGSVSASDHSYDLTWTADRNEFIGRNGSMEHPAAMGRVGLSCRTGTHYESCGAIQTKLTLKPGEEQVVYILLGCDDSKERVLQLARKYSQSSACEQAMDEVIAFWDHHLGQIQVSTPSKETDFLLNGWLLYQSLACRIWARTAFYQAGGAFGFRDQLQDSLALLHTMPEKTREQIVLHASHQYLEGDVQHWWHEETERGIRTTFSDDLLWMPYVVSRYIEHSGDRTVLDEVAPFLISEPLAEGEHERYEPTVRSSETGTVYEHCLRAIDRALSRIGEHGLPLIGVGDWNDGMNQVGVKGRGESVWLGWFICDVLNRFAELCGLRGDSERVEAFQKMRQQLTDSLNEQGWDGQWYRRAFTDAGQWLGSIQNEECRIDAIAQSWSVISGAAPMDRAVQAMNSFDRELVERDLAVVRLLTPAFDQTEPSPGYIQGYPPGIRENGAQYTHGVIWGIIAWCQLGNGDKAMEMFTMLNPMTHTRTDHEVRRYTGEPYAIAADVYTAEPNQGHSGWTWYTGASGWFYQAGIEWILGIRRRETRLYLNPRIPSEWPGFSIMYRFGNTRYHINVKNGSGGNECGLTVDGMQIPISEEEKSTGPFVELRDDGLDHHVKLRI</sequence>
<dbReference type="GO" id="GO:0030246">
    <property type="term" value="F:carbohydrate binding"/>
    <property type="evidence" value="ECO:0007669"/>
    <property type="project" value="InterPro"/>
</dbReference>
<keyword evidence="1" id="KW-0328">Glycosyltransferase</keyword>
<dbReference type="Gene3D" id="1.50.10.140">
    <property type="match status" value="1"/>
</dbReference>
<feature type="transmembrane region" description="Helical" evidence="3">
    <location>
        <begin position="928"/>
        <end position="949"/>
    </location>
</feature>
<dbReference type="PANTHER" id="PTHR37469">
    <property type="entry name" value="CELLOBIONIC ACID PHOSPHORYLASE-RELATED"/>
    <property type="match status" value="1"/>
</dbReference>
<dbReference type="InterPro" id="IPR037018">
    <property type="entry name" value="GH65_N"/>
</dbReference>
<evidence type="ECO:0000259" key="6">
    <source>
        <dbReference type="Pfam" id="PF17167"/>
    </source>
</evidence>
<evidence type="ECO:0000256" key="1">
    <source>
        <dbReference type="ARBA" id="ARBA00022676"/>
    </source>
</evidence>
<feature type="transmembrane region" description="Helical" evidence="3">
    <location>
        <begin position="816"/>
        <end position="834"/>
    </location>
</feature>
<feature type="domain" description="Glycoamylase-like" evidence="5">
    <location>
        <begin position="1213"/>
        <end position="1420"/>
    </location>
</feature>